<evidence type="ECO:0000256" key="2">
    <source>
        <dbReference type="SAM" id="SignalP"/>
    </source>
</evidence>
<proteinExistence type="predicted"/>
<feature type="region of interest" description="Disordered" evidence="1">
    <location>
        <begin position="249"/>
        <end position="271"/>
    </location>
</feature>
<dbReference type="Proteomes" id="UP000244248">
    <property type="component" value="Unassembled WGS sequence"/>
</dbReference>
<reference evidence="3 4" key="1">
    <citation type="submission" date="2018-04" db="EMBL/GenBank/DDBJ databases">
        <title>Novel species isolated from glacier.</title>
        <authorList>
            <person name="Liu Q."/>
            <person name="Xin Y.-H."/>
        </authorList>
    </citation>
    <scope>NUCLEOTIDE SEQUENCE [LARGE SCALE GENOMIC DNA]</scope>
    <source>
        <strain evidence="3 4">GT1R17</strain>
    </source>
</reference>
<protein>
    <submittedName>
        <fullName evidence="3">DUF4198 domain-containing protein</fullName>
    </submittedName>
</protein>
<evidence type="ECO:0000313" key="3">
    <source>
        <dbReference type="EMBL" id="PTU33195.1"/>
    </source>
</evidence>
<sequence length="271" mass="29308">MKIFLKTMVLAAICLPLTATAHKQWLAPSKTVLNVGQWVTFDAGVSTDPFVRDNNAARVENLVITAPDGSVVLPENSATGKLRATFDLQLQQAGTYKVAIVNSSVGASWDDNGQTKRWPARGTTFTAEGFAKEVPANAKDLKVTQSIGRIETFVTAGKPNTTALKPTGKGLELVQVTGFNDLYSGEPATFQFLLDGKPAADVEVEAIADGTRYRNAINEIELKTDKDGRFTINWSQPGLYYLSASVSDDKAEKPATQRRSSYTATFEVLSP</sequence>
<feature type="chain" id="PRO_5015452354" evidence="2">
    <location>
        <begin position="22"/>
        <end position="271"/>
    </location>
</feature>
<dbReference type="OrthoDB" id="5943at2"/>
<dbReference type="Pfam" id="PF10670">
    <property type="entry name" value="DUF4198"/>
    <property type="match status" value="1"/>
</dbReference>
<evidence type="ECO:0000256" key="1">
    <source>
        <dbReference type="SAM" id="MobiDB-lite"/>
    </source>
</evidence>
<name>A0A2T5MKU8_9GAMM</name>
<evidence type="ECO:0000313" key="4">
    <source>
        <dbReference type="Proteomes" id="UP000244248"/>
    </source>
</evidence>
<accession>A0A2T5MKU8</accession>
<dbReference type="EMBL" id="QANS01000001">
    <property type="protein sequence ID" value="PTU33195.1"/>
    <property type="molecule type" value="Genomic_DNA"/>
</dbReference>
<dbReference type="RefSeq" id="WP_107938903.1">
    <property type="nucleotide sequence ID" value="NZ_QANS01000001.1"/>
</dbReference>
<dbReference type="InterPro" id="IPR019613">
    <property type="entry name" value="DUF4198"/>
</dbReference>
<organism evidence="3 4">
    <name type="scientific">Stenotrophobium rhamnosiphilum</name>
    <dbReference type="NCBI Taxonomy" id="2029166"/>
    <lineage>
        <taxon>Bacteria</taxon>
        <taxon>Pseudomonadati</taxon>
        <taxon>Pseudomonadota</taxon>
        <taxon>Gammaproteobacteria</taxon>
        <taxon>Nevskiales</taxon>
        <taxon>Nevskiaceae</taxon>
        <taxon>Stenotrophobium</taxon>
    </lineage>
</organism>
<keyword evidence="2" id="KW-0732">Signal</keyword>
<gene>
    <name evidence="3" type="ORF">CJD38_03585</name>
</gene>
<keyword evidence="4" id="KW-1185">Reference proteome</keyword>
<comment type="caution">
    <text evidence="3">The sequence shown here is derived from an EMBL/GenBank/DDBJ whole genome shotgun (WGS) entry which is preliminary data.</text>
</comment>
<dbReference type="AlphaFoldDB" id="A0A2T5MKU8"/>
<feature type="signal peptide" evidence="2">
    <location>
        <begin position="1"/>
        <end position="21"/>
    </location>
</feature>